<sequence>MLAIFSWQLVIAIHVARSLGRKAIANRMSRISSRSTALKYCLAGWLTPVPFIAVGVILHTCQSTPFSYQRYWMSEGVHTIIIFFIPINVLTVMSAIFFFITMRNIQIREDHSASRHHQGIENFSVALRLAVTTGLPWLLLNLVIIFPDHILRIVAMAILSLHGVFLCIAFASTKTVRTLCVEKLVSMYEGHSQRTNTSDPHRHT</sequence>
<feature type="transmembrane region" description="Helical" evidence="5">
    <location>
        <begin position="123"/>
        <end position="144"/>
    </location>
</feature>
<keyword evidence="2 5" id="KW-0812">Transmembrane</keyword>
<proteinExistence type="predicted"/>
<dbReference type="InterPro" id="IPR000832">
    <property type="entry name" value="GPCR_2_secretin-like"/>
</dbReference>
<evidence type="ECO:0000256" key="2">
    <source>
        <dbReference type="ARBA" id="ARBA00022692"/>
    </source>
</evidence>
<keyword evidence="4 5" id="KW-0472">Membrane</keyword>
<evidence type="ECO:0000256" key="4">
    <source>
        <dbReference type="ARBA" id="ARBA00023136"/>
    </source>
</evidence>
<comment type="caution">
    <text evidence="6">The sequence shown here is derived from an EMBL/GenBank/DDBJ whole genome shotgun (WGS) entry which is preliminary data.</text>
</comment>
<dbReference type="PANTHER" id="PTHR45902">
    <property type="entry name" value="LATROPHILIN RECEPTOR-LIKE PROTEIN A"/>
    <property type="match status" value="1"/>
</dbReference>
<protein>
    <recommendedName>
        <fullName evidence="8">G-protein coupled receptors family 2 profile 2 domain-containing protein</fullName>
    </recommendedName>
</protein>
<dbReference type="AlphaFoldDB" id="A0A2G8KSI8"/>
<evidence type="ECO:0000256" key="1">
    <source>
        <dbReference type="ARBA" id="ARBA00004141"/>
    </source>
</evidence>
<evidence type="ECO:0000313" key="6">
    <source>
        <dbReference type="EMBL" id="PIK50947.1"/>
    </source>
</evidence>
<evidence type="ECO:0000313" key="7">
    <source>
        <dbReference type="Proteomes" id="UP000230750"/>
    </source>
</evidence>
<dbReference type="InterPro" id="IPR053231">
    <property type="entry name" value="GPCR_LN-TM7"/>
</dbReference>
<organism evidence="6 7">
    <name type="scientific">Stichopus japonicus</name>
    <name type="common">Sea cucumber</name>
    <dbReference type="NCBI Taxonomy" id="307972"/>
    <lineage>
        <taxon>Eukaryota</taxon>
        <taxon>Metazoa</taxon>
        <taxon>Echinodermata</taxon>
        <taxon>Eleutherozoa</taxon>
        <taxon>Echinozoa</taxon>
        <taxon>Holothuroidea</taxon>
        <taxon>Aspidochirotacea</taxon>
        <taxon>Aspidochirotida</taxon>
        <taxon>Stichopodidae</taxon>
        <taxon>Apostichopus</taxon>
    </lineage>
</organism>
<feature type="transmembrane region" description="Helical" evidence="5">
    <location>
        <begin position="37"/>
        <end position="60"/>
    </location>
</feature>
<reference evidence="6 7" key="1">
    <citation type="journal article" date="2017" name="PLoS Biol.">
        <title>The sea cucumber genome provides insights into morphological evolution and visceral regeneration.</title>
        <authorList>
            <person name="Zhang X."/>
            <person name="Sun L."/>
            <person name="Yuan J."/>
            <person name="Sun Y."/>
            <person name="Gao Y."/>
            <person name="Zhang L."/>
            <person name="Li S."/>
            <person name="Dai H."/>
            <person name="Hamel J.F."/>
            <person name="Liu C."/>
            <person name="Yu Y."/>
            <person name="Liu S."/>
            <person name="Lin W."/>
            <person name="Guo K."/>
            <person name="Jin S."/>
            <person name="Xu P."/>
            <person name="Storey K.B."/>
            <person name="Huan P."/>
            <person name="Zhang T."/>
            <person name="Zhou Y."/>
            <person name="Zhang J."/>
            <person name="Lin C."/>
            <person name="Li X."/>
            <person name="Xing L."/>
            <person name="Huo D."/>
            <person name="Sun M."/>
            <person name="Wang L."/>
            <person name="Mercier A."/>
            <person name="Li F."/>
            <person name="Yang H."/>
            <person name="Xiang J."/>
        </authorList>
    </citation>
    <scope>NUCLEOTIDE SEQUENCE [LARGE SCALE GENOMIC DNA]</scope>
    <source>
        <strain evidence="6">Shaxun</strain>
        <tissue evidence="6">Muscle</tissue>
    </source>
</reference>
<accession>A0A2G8KSI8</accession>
<evidence type="ECO:0008006" key="8">
    <source>
        <dbReference type="Google" id="ProtNLM"/>
    </source>
</evidence>
<dbReference type="Pfam" id="PF00002">
    <property type="entry name" value="7tm_2"/>
    <property type="match status" value="1"/>
</dbReference>
<feature type="transmembrane region" description="Helical" evidence="5">
    <location>
        <begin position="80"/>
        <end position="102"/>
    </location>
</feature>
<dbReference type="GO" id="GO:0004930">
    <property type="term" value="F:G protein-coupled receptor activity"/>
    <property type="evidence" value="ECO:0007669"/>
    <property type="project" value="InterPro"/>
</dbReference>
<dbReference type="EMBL" id="MRZV01000397">
    <property type="protein sequence ID" value="PIK50947.1"/>
    <property type="molecule type" value="Genomic_DNA"/>
</dbReference>
<evidence type="ECO:0000256" key="3">
    <source>
        <dbReference type="ARBA" id="ARBA00022989"/>
    </source>
</evidence>
<name>A0A2G8KSI8_STIJA</name>
<dbReference type="GO" id="GO:0016020">
    <property type="term" value="C:membrane"/>
    <property type="evidence" value="ECO:0007669"/>
    <property type="project" value="UniProtKB-SubCell"/>
</dbReference>
<dbReference type="Gene3D" id="1.20.1070.10">
    <property type="entry name" value="Rhodopsin 7-helix transmembrane proteins"/>
    <property type="match status" value="1"/>
</dbReference>
<keyword evidence="3 5" id="KW-1133">Transmembrane helix</keyword>
<dbReference type="Proteomes" id="UP000230750">
    <property type="component" value="Unassembled WGS sequence"/>
</dbReference>
<keyword evidence="7" id="KW-1185">Reference proteome</keyword>
<dbReference type="OrthoDB" id="6134459at2759"/>
<comment type="subcellular location">
    <subcellularLocation>
        <location evidence="1">Membrane</location>
        <topology evidence="1">Multi-pass membrane protein</topology>
    </subcellularLocation>
</comment>
<gene>
    <name evidence="6" type="ORF">BSL78_12164</name>
</gene>
<dbReference type="PANTHER" id="PTHR45902:SF1">
    <property type="entry name" value="LATROPHILIN RECEPTOR-LIKE PROTEIN A"/>
    <property type="match status" value="1"/>
</dbReference>
<feature type="transmembrane region" description="Helical" evidence="5">
    <location>
        <begin position="150"/>
        <end position="171"/>
    </location>
</feature>
<evidence type="ECO:0000256" key="5">
    <source>
        <dbReference type="SAM" id="Phobius"/>
    </source>
</evidence>